<accession>A0ACC4NX09</accession>
<keyword evidence="2" id="KW-1185">Reference proteome</keyword>
<evidence type="ECO:0000313" key="2">
    <source>
        <dbReference type="Proteomes" id="UP000030421"/>
    </source>
</evidence>
<gene>
    <name evidence="1" type="ORF">NM09_10190</name>
</gene>
<sequence length="136" mass="15274">MRNLDIFNCAALDVMHTSLAKFPNVVSVSPNEMATRVRGYFVDNGENDLDEQALFHTCHATIKWLNQEGFIIIEQAFMSGECRIVLTQKGLNALNSIPKFADSEKKSFGQYFIEGVKPLPFSIMGNLMADFFKSIS</sequence>
<proteinExistence type="predicted"/>
<name>A0ACC4NX09_9VIBR</name>
<organism evidence="1 2">
    <name type="scientific">Vibrio caribbeanicus</name>
    <dbReference type="NCBI Taxonomy" id="701175"/>
    <lineage>
        <taxon>Bacteria</taxon>
        <taxon>Pseudomonadati</taxon>
        <taxon>Pseudomonadota</taxon>
        <taxon>Gammaproteobacteria</taxon>
        <taxon>Vibrionales</taxon>
        <taxon>Vibrionaceae</taxon>
        <taxon>Vibrio</taxon>
    </lineage>
</organism>
<reference evidence="1" key="1">
    <citation type="submission" date="2014-10" db="EMBL/GenBank/DDBJ databases">
        <title>Genome sequencing of Vibrio caribbeanicus T14.</title>
        <authorList>
            <person name="Chan K.-G."/>
            <person name="Mohamad N.I."/>
        </authorList>
    </citation>
    <scope>NUCLEOTIDE SEQUENCE</scope>
    <source>
        <strain evidence="1">T14</strain>
    </source>
</reference>
<comment type="caution">
    <text evidence="1">The sequence shown here is derived from an EMBL/GenBank/DDBJ whole genome shotgun (WGS) entry which is preliminary data.</text>
</comment>
<evidence type="ECO:0000313" key="1">
    <source>
        <dbReference type="EMBL" id="KHD25038.1"/>
    </source>
</evidence>
<dbReference type="EMBL" id="JRWR01000006">
    <property type="protein sequence ID" value="KHD25038.1"/>
    <property type="molecule type" value="Genomic_DNA"/>
</dbReference>
<dbReference type="Proteomes" id="UP000030421">
    <property type="component" value="Unassembled WGS sequence"/>
</dbReference>
<protein>
    <submittedName>
        <fullName evidence="1">Uncharacterized protein</fullName>
    </submittedName>
</protein>